<evidence type="ECO:0000256" key="4">
    <source>
        <dbReference type="ARBA" id="ARBA00023136"/>
    </source>
</evidence>
<evidence type="ECO:0000256" key="3">
    <source>
        <dbReference type="ARBA" id="ARBA00022989"/>
    </source>
</evidence>
<comment type="similarity">
    <text evidence="5">Belongs to the SURF1 family.</text>
</comment>
<dbReference type="PANTHER" id="PTHR23427">
    <property type="entry name" value="SURFEIT LOCUS PROTEIN"/>
    <property type="match status" value="1"/>
</dbReference>
<dbReference type="PANTHER" id="PTHR23427:SF2">
    <property type="entry name" value="SURFEIT LOCUS PROTEIN 1"/>
    <property type="match status" value="1"/>
</dbReference>
<dbReference type="PROSITE" id="PS50895">
    <property type="entry name" value="SURF1"/>
    <property type="match status" value="1"/>
</dbReference>
<gene>
    <name evidence="6" type="ORF">CTI12_AA143860</name>
</gene>
<evidence type="ECO:0000256" key="1">
    <source>
        <dbReference type="ARBA" id="ARBA00004370"/>
    </source>
</evidence>
<accession>A0A2U1PKQ2</accession>
<organism evidence="6 7">
    <name type="scientific">Artemisia annua</name>
    <name type="common">Sweet wormwood</name>
    <dbReference type="NCBI Taxonomy" id="35608"/>
    <lineage>
        <taxon>Eukaryota</taxon>
        <taxon>Viridiplantae</taxon>
        <taxon>Streptophyta</taxon>
        <taxon>Embryophyta</taxon>
        <taxon>Tracheophyta</taxon>
        <taxon>Spermatophyta</taxon>
        <taxon>Magnoliopsida</taxon>
        <taxon>eudicotyledons</taxon>
        <taxon>Gunneridae</taxon>
        <taxon>Pentapetalae</taxon>
        <taxon>asterids</taxon>
        <taxon>campanulids</taxon>
        <taxon>Asterales</taxon>
        <taxon>Asteraceae</taxon>
        <taxon>Asteroideae</taxon>
        <taxon>Anthemideae</taxon>
        <taxon>Artemisiinae</taxon>
        <taxon>Artemisia</taxon>
    </lineage>
</organism>
<protein>
    <recommendedName>
        <fullName evidence="5">SURF1-like protein</fullName>
    </recommendedName>
</protein>
<proteinExistence type="inferred from homology"/>
<sequence length="139" mass="16026">MSHFYPSLLPSMFKLANVVLSLVNLKFKFRRKSWNIEELQSSEVKMLEYKKSRLEMEPINCNYITPSGENIDSLEFRRVMCKGVYDETKSIFVGPRSRSISGVTENGYYLITPLMPVSGSNESVKFFKCQKNVYPKSDG</sequence>
<evidence type="ECO:0000313" key="7">
    <source>
        <dbReference type="Proteomes" id="UP000245207"/>
    </source>
</evidence>
<dbReference type="OrthoDB" id="10040024at2759"/>
<comment type="caution">
    <text evidence="6">The sequence shown here is derived from an EMBL/GenBank/DDBJ whole genome shotgun (WGS) entry which is preliminary data.</text>
</comment>
<keyword evidence="4" id="KW-0472">Membrane</keyword>
<name>A0A2U1PKQ2_ARTAN</name>
<comment type="function">
    <text evidence="5">Probably involved in the biogenesis of the COX complex.</text>
</comment>
<dbReference type="AlphaFoldDB" id="A0A2U1PKQ2"/>
<keyword evidence="7" id="KW-1185">Reference proteome</keyword>
<reference evidence="6 7" key="1">
    <citation type="journal article" date="2018" name="Mol. Plant">
        <title>The genome of Artemisia annua provides insight into the evolution of Asteraceae family and artemisinin biosynthesis.</title>
        <authorList>
            <person name="Shen Q."/>
            <person name="Zhang L."/>
            <person name="Liao Z."/>
            <person name="Wang S."/>
            <person name="Yan T."/>
            <person name="Shi P."/>
            <person name="Liu M."/>
            <person name="Fu X."/>
            <person name="Pan Q."/>
            <person name="Wang Y."/>
            <person name="Lv Z."/>
            <person name="Lu X."/>
            <person name="Zhang F."/>
            <person name="Jiang W."/>
            <person name="Ma Y."/>
            <person name="Chen M."/>
            <person name="Hao X."/>
            <person name="Li L."/>
            <person name="Tang Y."/>
            <person name="Lv G."/>
            <person name="Zhou Y."/>
            <person name="Sun X."/>
            <person name="Brodelius P.E."/>
            <person name="Rose J.K.C."/>
            <person name="Tang K."/>
        </authorList>
    </citation>
    <scope>NUCLEOTIDE SEQUENCE [LARGE SCALE GENOMIC DNA]</scope>
    <source>
        <strain evidence="7">cv. Huhao1</strain>
        <tissue evidence="6">Leaf</tissue>
    </source>
</reference>
<evidence type="ECO:0000256" key="5">
    <source>
        <dbReference type="RuleBase" id="RU363076"/>
    </source>
</evidence>
<dbReference type="InterPro" id="IPR002994">
    <property type="entry name" value="Surf1/Shy1"/>
</dbReference>
<dbReference type="GO" id="GO:0005743">
    <property type="term" value="C:mitochondrial inner membrane"/>
    <property type="evidence" value="ECO:0007669"/>
    <property type="project" value="UniProtKB-SubCell"/>
</dbReference>
<keyword evidence="5" id="KW-0999">Mitochondrion inner membrane</keyword>
<dbReference type="Pfam" id="PF02104">
    <property type="entry name" value="SURF1"/>
    <property type="match status" value="1"/>
</dbReference>
<dbReference type="InterPro" id="IPR045214">
    <property type="entry name" value="Surf1/Surf4"/>
</dbReference>
<keyword evidence="2" id="KW-0812">Transmembrane</keyword>
<evidence type="ECO:0000313" key="6">
    <source>
        <dbReference type="EMBL" id="PWA86292.1"/>
    </source>
</evidence>
<dbReference type="STRING" id="35608.A0A2U1PKQ2"/>
<keyword evidence="3" id="KW-1133">Transmembrane helix</keyword>
<dbReference type="EMBL" id="PKPP01001035">
    <property type="protein sequence ID" value="PWA86292.1"/>
    <property type="molecule type" value="Genomic_DNA"/>
</dbReference>
<comment type="subcellular location">
    <subcellularLocation>
        <location evidence="1">Membrane</location>
    </subcellularLocation>
    <subcellularLocation>
        <location evidence="5">Mitochondrion inner membrane</location>
        <topology evidence="5">Multi-pass membrane protein</topology>
    </subcellularLocation>
</comment>
<dbReference type="Proteomes" id="UP000245207">
    <property type="component" value="Unassembled WGS sequence"/>
</dbReference>
<evidence type="ECO:0000256" key="2">
    <source>
        <dbReference type="ARBA" id="ARBA00022692"/>
    </source>
</evidence>
<keyword evidence="5" id="KW-0496">Mitochondrion</keyword>